<dbReference type="EMBL" id="KB933174">
    <property type="protein sequence ID" value="EON99280.1"/>
    <property type="molecule type" value="Genomic_DNA"/>
</dbReference>
<gene>
    <name evidence="4" type="ORF">UCRPA7_5197</name>
</gene>
<evidence type="ECO:0000313" key="4">
    <source>
        <dbReference type="EMBL" id="EON99280.1"/>
    </source>
</evidence>
<dbReference type="Proteomes" id="UP000014074">
    <property type="component" value="Unassembled WGS sequence"/>
</dbReference>
<dbReference type="RefSeq" id="XP_007915937.1">
    <property type="nucleotide sequence ID" value="XM_007917746.1"/>
</dbReference>
<feature type="region of interest" description="Disordered" evidence="2">
    <location>
        <begin position="1"/>
        <end position="52"/>
    </location>
</feature>
<dbReference type="InterPro" id="IPR013857">
    <property type="entry name" value="NADH-UbQ_OxRdtase-assoc_prot30"/>
</dbReference>
<dbReference type="PANTHER" id="PTHR13194">
    <property type="entry name" value="COMPLEX I INTERMEDIATE-ASSOCIATED PROTEIN 30"/>
    <property type="match status" value="1"/>
</dbReference>
<evidence type="ECO:0000259" key="3">
    <source>
        <dbReference type="Pfam" id="PF08547"/>
    </source>
</evidence>
<dbReference type="HOGENOM" id="CLU_059028_3_1_1"/>
<dbReference type="InterPro" id="IPR039131">
    <property type="entry name" value="NDUFAF1"/>
</dbReference>
<dbReference type="GO" id="GO:0051082">
    <property type="term" value="F:unfolded protein binding"/>
    <property type="evidence" value="ECO:0007669"/>
    <property type="project" value="TreeGrafter"/>
</dbReference>
<proteinExistence type="inferred from homology"/>
<dbReference type="OrthoDB" id="426386at2759"/>
<feature type="domain" description="NADH:ubiquinone oxidoreductase intermediate-associated protein 30" evidence="3">
    <location>
        <begin position="34"/>
        <end position="189"/>
    </location>
</feature>
<protein>
    <submittedName>
        <fullName evidence="4">Putative cia30 family protein</fullName>
    </submittedName>
</protein>
<sequence length="190" mass="20753">MASPSASSYGSGTPPPQSTPLSPKYLFGGDRRWDSSQWTDSDDRVRGGRSQSHLTVSRVGAATRAEFSGHLDTSALGGAGFASQRTVDDLCCWDLSGYESLTLDVAEADEKRYTLILKDTILSRRDDGREQSTVSWEYDFTVGTVGGNAGSTTVVMPLADFQPTYRGRPKPDATPLDLSKVKRITFMMRR</sequence>
<dbReference type="InterPro" id="IPR008979">
    <property type="entry name" value="Galactose-bd-like_sf"/>
</dbReference>
<dbReference type="SUPFAM" id="SSF49785">
    <property type="entry name" value="Galactose-binding domain-like"/>
    <property type="match status" value="1"/>
</dbReference>
<reference evidence="5" key="1">
    <citation type="journal article" date="2013" name="Genome Announc.">
        <title>Draft genome sequence of the ascomycete Phaeoacremonium aleophilum strain UCR-PA7, a causal agent of the esca disease complex in grapevines.</title>
        <authorList>
            <person name="Blanco-Ulate B."/>
            <person name="Rolshausen P."/>
            <person name="Cantu D."/>
        </authorList>
    </citation>
    <scope>NUCLEOTIDE SEQUENCE [LARGE SCALE GENOMIC DNA]</scope>
    <source>
        <strain evidence="5">UCR-PA7</strain>
    </source>
</reference>
<name>R8BIY2_PHAM7</name>
<organism evidence="4 5">
    <name type="scientific">Phaeoacremonium minimum (strain UCR-PA7)</name>
    <name type="common">Esca disease fungus</name>
    <name type="synonym">Togninia minima</name>
    <dbReference type="NCBI Taxonomy" id="1286976"/>
    <lineage>
        <taxon>Eukaryota</taxon>
        <taxon>Fungi</taxon>
        <taxon>Dikarya</taxon>
        <taxon>Ascomycota</taxon>
        <taxon>Pezizomycotina</taxon>
        <taxon>Sordariomycetes</taxon>
        <taxon>Sordariomycetidae</taxon>
        <taxon>Togniniales</taxon>
        <taxon>Togniniaceae</taxon>
        <taxon>Phaeoacremonium</taxon>
    </lineage>
</organism>
<feature type="compositionally biased region" description="Polar residues" evidence="2">
    <location>
        <begin position="1"/>
        <end position="11"/>
    </location>
</feature>
<accession>R8BIY2</accession>
<evidence type="ECO:0000256" key="2">
    <source>
        <dbReference type="SAM" id="MobiDB-lite"/>
    </source>
</evidence>
<dbReference type="GO" id="GO:0010257">
    <property type="term" value="P:NADH dehydrogenase complex assembly"/>
    <property type="evidence" value="ECO:0007669"/>
    <property type="project" value="TreeGrafter"/>
</dbReference>
<dbReference type="KEGG" id="tmn:UCRPA7_5197"/>
<comment type="similarity">
    <text evidence="1">Belongs to the CIA30 family.</text>
</comment>
<dbReference type="GeneID" id="19325725"/>
<evidence type="ECO:0000313" key="5">
    <source>
        <dbReference type="Proteomes" id="UP000014074"/>
    </source>
</evidence>
<keyword evidence="5" id="KW-1185">Reference proteome</keyword>
<dbReference type="PANTHER" id="PTHR13194:SF19">
    <property type="entry name" value="NAD(P)-BINDING ROSSMANN-FOLD SUPERFAMILY PROTEIN"/>
    <property type="match status" value="1"/>
</dbReference>
<dbReference type="eggNOG" id="ENOG502S3C5">
    <property type="taxonomic scope" value="Eukaryota"/>
</dbReference>
<evidence type="ECO:0000256" key="1">
    <source>
        <dbReference type="ARBA" id="ARBA00007884"/>
    </source>
</evidence>
<dbReference type="Pfam" id="PF08547">
    <property type="entry name" value="CIA30"/>
    <property type="match status" value="1"/>
</dbReference>
<dbReference type="AlphaFoldDB" id="R8BIY2"/>